<dbReference type="Pfam" id="PF07995">
    <property type="entry name" value="GSDH"/>
    <property type="match status" value="1"/>
</dbReference>
<dbReference type="OrthoDB" id="9770043at2"/>
<dbReference type="InterPro" id="IPR012938">
    <property type="entry name" value="Glc/Sorbosone_DH"/>
</dbReference>
<evidence type="ECO:0000313" key="2">
    <source>
        <dbReference type="EMBL" id="SDE31535.1"/>
    </source>
</evidence>
<dbReference type="Proteomes" id="UP000199412">
    <property type="component" value="Unassembled WGS sequence"/>
</dbReference>
<keyword evidence="3" id="KW-1185">Reference proteome</keyword>
<dbReference type="PANTHER" id="PTHR19328:SF75">
    <property type="entry name" value="ALDOSE SUGAR DEHYDROGENASE YLII"/>
    <property type="match status" value="1"/>
</dbReference>
<accession>A0A1G7BZA2</accession>
<proteinExistence type="predicted"/>
<evidence type="ECO:0000259" key="1">
    <source>
        <dbReference type="Pfam" id="PF07995"/>
    </source>
</evidence>
<dbReference type="AlphaFoldDB" id="A0A1G7BZA2"/>
<dbReference type="EMBL" id="FNAP01000005">
    <property type="protein sequence ID" value="SDE31535.1"/>
    <property type="molecule type" value="Genomic_DNA"/>
</dbReference>
<dbReference type="RefSeq" id="WP_092785312.1">
    <property type="nucleotide sequence ID" value="NZ_FNAP01000005.1"/>
</dbReference>
<dbReference type="SUPFAM" id="SSF50952">
    <property type="entry name" value="Soluble quinoprotein glucose dehydrogenase"/>
    <property type="match status" value="1"/>
</dbReference>
<dbReference type="PANTHER" id="PTHR19328">
    <property type="entry name" value="HEDGEHOG-INTERACTING PROTEIN"/>
    <property type="match status" value="1"/>
</dbReference>
<organism evidence="2 3">
    <name type="scientific">Rhodospira trueperi</name>
    <dbReference type="NCBI Taxonomy" id="69960"/>
    <lineage>
        <taxon>Bacteria</taxon>
        <taxon>Pseudomonadati</taxon>
        <taxon>Pseudomonadota</taxon>
        <taxon>Alphaproteobacteria</taxon>
        <taxon>Rhodospirillales</taxon>
        <taxon>Rhodospirillaceae</taxon>
        <taxon>Rhodospira</taxon>
    </lineage>
</organism>
<feature type="domain" description="Glucose/Sorbosone dehydrogenase" evidence="1">
    <location>
        <begin position="64"/>
        <end position="393"/>
    </location>
</feature>
<sequence length="398" mass="43551">MTSLNRRKARGLARRWTGAGLVRGISLAALIAASQLGLAVRADAQGVIQSQEHDFRLEVLTDRLSYPWAMAFLPDGAALVTERGGALRLWRDGDLDDRPINGVPEVWASGQGGLLDVLVHPDFDQTGWIYLSLSHPDGWGRAHTRVVRAVFDREAHALRDVTVIVDALPPGRGGRHFGSRLAIGGDGMLYITTGERGDRPRAQDLTDLAGKVLRLRPDGTIPADNPFVGRDDARPEVFAYGTRNGQGMDVHPETGAVWFHEHGPRGGDELNIVRAGVNYGWPVITYGMNYNGTPMGEGTHKPGMEQPVHYWDPSIAPSGMAIYDGDAFPNWRGDIFVGALKFQLIARLEMDGDRVVREERLLEHSLGRIRALEVGPDGALYILTDAADGRLARLMPAR</sequence>
<protein>
    <submittedName>
        <fullName evidence="2">Glucose/arabinose dehydrogenase, beta-propeller fold</fullName>
    </submittedName>
</protein>
<dbReference type="STRING" id="69960.SAMN05421720_105208"/>
<evidence type="ECO:0000313" key="3">
    <source>
        <dbReference type="Proteomes" id="UP000199412"/>
    </source>
</evidence>
<dbReference type="InterPro" id="IPR011042">
    <property type="entry name" value="6-blade_b-propeller_TolB-like"/>
</dbReference>
<name>A0A1G7BZA2_9PROT</name>
<gene>
    <name evidence="2" type="ORF">SAMN05421720_105208</name>
</gene>
<reference evidence="2 3" key="1">
    <citation type="submission" date="2016-10" db="EMBL/GenBank/DDBJ databases">
        <authorList>
            <person name="de Groot N.N."/>
        </authorList>
    </citation>
    <scope>NUCLEOTIDE SEQUENCE [LARGE SCALE GENOMIC DNA]</scope>
    <source>
        <strain evidence="2 3">ATCC 700224</strain>
    </source>
</reference>
<dbReference type="InterPro" id="IPR011041">
    <property type="entry name" value="Quinoprot_gluc/sorb_DH_b-prop"/>
</dbReference>
<dbReference type="Gene3D" id="2.120.10.30">
    <property type="entry name" value="TolB, C-terminal domain"/>
    <property type="match status" value="1"/>
</dbReference>